<feature type="compositionally biased region" description="Basic and acidic residues" evidence="3">
    <location>
        <begin position="26"/>
        <end position="42"/>
    </location>
</feature>
<dbReference type="InterPro" id="IPR039845">
    <property type="entry name" value="FAM192A"/>
</dbReference>
<dbReference type="Proteomes" id="UP001180020">
    <property type="component" value="Unassembled WGS sequence"/>
</dbReference>
<comment type="caution">
    <text evidence="5">The sequence shown here is derived from an EMBL/GenBank/DDBJ whole genome shotgun (WGS) entry which is preliminary data.</text>
</comment>
<gene>
    <name evidence="5" type="ORF">QJS10_CPA05g00086</name>
</gene>
<dbReference type="GO" id="GO:0005634">
    <property type="term" value="C:nucleus"/>
    <property type="evidence" value="ECO:0007669"/>
    <property type="project" value="UniProtKB-SubCell"/>
</dbReference>
<dbReference type="Pfam" id="PF10187">
    <property type="entry name" value="FAM192A_Fyv6_N"/>
    <property type="match status" value="1"/>
</dbReference>
<protein>
    <recommendedName>
        <fullName evidence="4">FAM192A/Fyv6 N-terminal domain-containing protein</fullName>
    </recommendedName>
</protein>
<feature type="domain" description="FAM192A/Fyv6 N-terminal" evidence="4">
    <location>
        <begin position="18"/>
        <end position="103"/>
    </location>
</feature>
<comment type="subcellular location">
    <subcellularLocation>
        <location evidence="1">Nucleus</location>
    </subcellularLocation>
</comment>
<dbReference type="InterPro" id="IPR019331">
    <property type="entry name" value="FAM192A/Fyv6_N"/>
</dbReference>
<dbReference type="EMBL" id="JAUJYO010000005">
    <property type="protein sequence ID" value="KAK1316821.1"/>
    <property type="molecule type" value="Genomic_DNA"/>
</dbReference>
<evidence type="ECO:0000256" key="2">
    <source>
        <dbReference type="ARBA" id="ARBA00023242"/>
    </source>
</evidence>
<keyword evidence="2" id="KW-0539">Nucleus</keyword>
<proteinExistence type="predicted"/>
<dbReference type="AlphaFoldDB" id="A0AAV9ET24"/>
<reference evidence="5" key="1">
    <citation type="journal article" date="2023" name="Nat. Commun.">
        <title>Diploid and tetraploid genomes of Acorus and the evolution of monocots.</title>
        <authorList>
            <person name="Ma L."/>
            <person name="Liu K.W."/>
            <person name="Li Z."/>
            <person name="Hsiao Y.Y."/>
            <person name="Qi Y."/>
            <person name="Fu T."/>
            <person name="Tang G.D."/>
            <person name="Zhang D."/>
            <person name="Sun W.H."/>
            <person name="Liu D.K."/>
            <person name="Li Y."/>
            <person name="Chen G.Z."/>
            <person name="Liu X.D."/>
            <person name="Liao X.Y."/>
            <person name="Jiang Y.T."/>
            <person name="Yu X."/>
            <person name="Hao Y."/>
            <person name="Huang J."/>
            <person name="Zhao X.W."/>
            <person name="Ke S."/>
            <person name="Chen Y.Y."/>
            <person name="Wu W.L."/>
            <person name="Hsu J.L."/>
            <person name="Lin Y.F."/>
            <person name="Huang M.D."/>
            <person name="Li C.Y."/>
            <person name="Huang L."/>
            <person name="Wang Z.W."/>
            <person name="Zhao X."/>
            <person name="Zhong W.Y."/>
            <person name="Peng D.H."/>
            <person name="Ahmad S."/>
            <person name="Lan S."/>
            <person name="Zhang J.S."/>
            <person name="Tsai W.C."/>
            <person name="Van de Peer Y."/>
            <person name="Liu Z.J."/>
        </authorList>
    </citation>
    <scope>NUCLEOTIDE SEQUENCE</scope>
    <source>
        <strain evidence="5">CP</strain>
    </source>
</reference>
<evidence type="ECO:0000313" key="5">
    <source>
        <dbReference type="EMBL" id="KAK1316821.1"/>
    </source>
</evidence>
<sequence>MADDDVRPMRLMSFVSEEELVNAKKTRGERPEDGTAQRDRPLFEILRENKDKKDAEFNERFKHRPPKALDEDETEFLEKMEMSRREYERQVENEDAQQLRSFQEAVAAQMSIVHELKETSIPTVEEKKPVQRKNQHARPLGGLIISVKPRAKKAKKDTTSNSTLDTVGESKDHIGEKHPDIAGSALGGLVSYSDESDDDDS</sequence>
<feature type="region of interest" description="Disordered" evidence="3">
    <location>
        <begin position="21"/>
        <end position="42"/>
    </location>
</feature>
<dbReference type="PANTHER" id="PTHR13495:SF0">
    <property type="entry name" value="PSME3-INTERACTING PROTEIN"/>
    <property type="match status" value="1"/>
</dbReference>
<reference evidence="5" key="2">
    <citation type="submission" date="2023-06" db="EMBL/GenBank/DDBJ databases">
        <authorList>
            <person name="Ma L."/>
            <person name="Liu K.-W."/>
            <person name="Li Z."/>
            <person name="Hsiao Y.-Y."/>
            <person name="Qi Y."/>
            <person name="Fu T."/>
            <person name="Tang G."/>
            <person name="Zhang D."/>
            <person name="Sun W.-H."/>
            <person name="Liu D.-K."/>
            <person name="Li Y."/>
            <person name="Chen G.-Z."/>
            <person name="Liu X.-D."/>
            <person name="Liao X.-Y."/>
            <person name="Jiang Y.-T."/>
            <person name="Yu X."/>
            <person name="Hao Y."/>
            <person name="Huang J."/>
            <person name="Zhao X.-W."/>
            <person name="Ke S."/>
            <person name="Chen Y.-Y."/>
            <person name="Wu W.-L."/>
            <person name="Hsu J.-L."/>
            <person name="Lin Y.-F."/>
            <person name="Huang M.-D."/>
            <person name="Li C.-Y."/>
            <person name="Huang L."/>
            <person name="Wang Z.-W."/>
            <person name="Zhao X."/>
            <person name="Zhong W.-Y."/>
            <person name="Peng D.-H."/>
            <person name="Ahmad S."/>
            <person name="Lan S."/>
            <person name="Zhang J.-S."/>
            <person name="Tsai W.-C."/>
            <person name="Van De Peer Y."/>
            <person name="Liu Z.-J."/>
        </authorList>
    </citation>
    <scope>NUCLEOTIDE SEQUENCE</scope>
    <source>
        <strain evidence="5">CP</strain>
        <tissue evidence="5">Leaves</tissue>
    </source>
</reference>
<feature type="compositionally biased region" description="Basic and acidic residues" evidence="3">
    <location>
        <begin position="168"/>
        <end position="180"/>
    </location>
</feature>
<evidence type="ECO:0000256" key="3">
    <source>
        <dbReference type="SAM" id="MobiDB-lite"/>
    </source>
</evidence>
<name>A0AAV9ET24_ACOCL</name>
<feature type="region of interest" description="Disordered" evidence="3">
    <location>
        <begin position="123"/>
        <end position="201"/>
    </location>
</feature>
<dbReference type="PANTHER" id="PTHR13495">
    <property type="entry name" value="NEFA-INTERACTING NUCLEAR PROTEIN NIP30"/>
    <property type="match status" value="1"/>
</dbReference>
<evidence type="ECO:0000313" key="6">
    <source>
        <dbReference type="Proteomes" id="UP001180020"/>
    </source>
</evidence>
<accession>A0AAV9ET24</accession>
<evidence type="ECO:0000256" key="1">
    <source>
        <dbReference type="ARBA" id="ARBA00004123"/>
    </source>
</evidence>
<keyword evidence="6" id="KW-1185">Reference proteome</keyword>
<evidence type="ECO:0000259" key="4">
    <source>
        <dbReference type="Pfam" id="PF10187"/>
    </source>
</evidence>
<organism evidence="5 6">
    <name type="scientific">Acorus calamus</name>
    <name type="common">Sweet flag</name>
    <dbReference type="NCBI Taxonomy" id="4465"/>
    <lineage>
        <taxon>Eukaryota</taxon>
        <taxon>Viridiplantae</taxon>
        <taxon>Streptophyta</taxon>
        <taxon>Embryophyta</taxon>
        <taxon>Tracheophyta</taxon>
        <taxon>Spermatophyta</taxon>
        <taxon>Magnoliopsida</taxon>
        <taxon>Liliopsida</taxon>
        <taxon>Acoraceae</taxon>
        <taxon>Acorus</taxon>
    </lineage>
</organism>